<feature type="transmembrane region" description="Helical" evidence="17">
    <location>
        <begin position="139"/>
        <end position="162"/>
    </location>
</feature>
<keyword evidence="8 17" id="KW-0812">Transmembrane</keyword>
<keyword evidence="11 17" id="KW-1133">Transmembrane helix</keyword>
<keyword evidence="7 17" id="KW-0679">Respiratory chain</keyword>
<reference evidence="20" key="1">
    <citation type="submission" date="2016-05" db="EMBL/GenBank/DDBJ databases">
        <title>Phylogenomics of neotropical sand flies (Diptera, Psychodidae): an assessment of the genome skimming approach.</title>
        <authorList>
            <person name="Kocher A."/>
            <person name="Verschuren P."/>
            <person name="Gantier J.-C."/>
            <person name="Jeziorski C."/>
            <person name="Girod R."/>
            <person name="Murienne J."/>
        </authorList>
    </citation>
    <scope>NUCLEOTIDE SEQUENCE</scope>
</reference>
<keyword evidence="14 17" id="KW-0496">Mitochondrion</keyword>
<keyword evidence="10 17" id="KW-0249">Electron transport</keyword>
<evidence type="ECO:0000256" key="14">
    <source>
        <dbReference type="ARBA" id="ARBA00023128"/>
    </source>
</evidence>
<geneLocation type="mitochondrion" evidence="20"/>
<name>A0A343AWJ7_9DIPT</name>
<organism evidence="20">
    <name type="scientific">Trichophoromyia ininii</name>
    <dbReference type="NCBI Taxonomy" id="1629539"/>
    <lineage>
        <taxon>Eukaryota</taxon>
        <taxon>Metazoa</taxon>
        <taxon>Ecdysozoa</taxon>
        <taxon>Arthropoda</taxon>
        <taxon>Hexapoda</taxon>
        <taxon>Insecta</taxon>
        <taxon>Pterygota</taxon>
        <taxon>Neoptera</taxon>
        <taxon>Endopterygota</taxon>
        <taxon>Diptera</taxon>
        <taxon>Nematocera</taxon>
        <taxon>Psychodoidea</taxon>
        <taxon>Psychodidae</taxon>
        <taxon>Trichophoromyia</taxon>
    </lineage>
</organism>
<dbReference type="GO" id="GO:0015990">
    <property type="term" value="P:electron transport coupled proton transport"/>
    <property type="evidence" value="ECO:0007669"/>
    <property type="project" value="TreeGrafter"/>
</dbReference>
<dbReference type="PANTHER" id="PTHR43507:SF20">
    <property type="entry name" value="NADH-UBIQUINONE OXIDOREDUCTASE CHAIN 4"/>
    <property type="match status" value="1"/>
</dbReference>
<evidence type="ECO:0000256" key="13">
    <source>
        <dbReference type="ARBA" id="ARBA00023075"/>
    </source>
</evidence>
<feature type="transmembrane region" description="Helical" evidence="17">
    <location>
        <begin position="373"/>
        <end position="400"/>
    </location>
</feature>
<feature type="transmembrane region" description="Helical" evidence="17">
    <location>
        <begin position="273"/>
        <end position="295"/>
    </location>
</feature>
<feature type="transmembrane region" description="Helical" evidence="17">
    <location>
        <begin position="88"/>
        <end position="104"/>
    </location>
</feature>
<gene>
    <name evidence="20" type="primary">ND4</name>
</gene>
<dbReference type="EC" id="7.1.1.2" evidence="4 17"/>
<evidence type="ECO:0000256" key="7">
    <source>
        <dbReference type="ARBA" id="ARBA00022660"/>
    </source>
</evidence>
<dbReference type="GO" id="GO:0042773">
    <property type="term" value="P:ATP synthesis coupled electron transport"/>
    <property type="evidence" value="ECO:0007669"/>
    <property type="project" value="InterPro"/>
</dbReference>
<evidence type="ECO:0000256" key="2">
    <source>
        <dbReference type="ARBA" id="ARBA00004225"/>
    </source>
</evidence>
<evidence type="ECO:0000256" key="6">
    <source>
        <dbReference type="ARBA" id="ARBA00022448"/>
    </source>
</evidence>
<evidence type="ECO:0000256" key="10">
    <source>
        <dbReference type="ARBA" id="ARBA00022982"/>
    </source>
</evidence>
<comment type="function">
    <text evidence="17">Core subunit of the mitochondrial membrane respiratory chain NADH dehydrogenase (Complex I) which catalyzes electron transfer from NADH through the respiratory chain, using ubiquinone as an electron acceptor. Essential for the catalytic activity and assembly of complex I.</text>
</comment>
<comment type="subcellular location">
    <subcellularLocation>
        <location evidence="2 17">Mitochondrion membrane</location>
        <topology evidence="2 17">Multi-pass membrane protein</topology>
    </subcellularLocation>
</comment>
<dbReference type="PRINTS" id="PR01437">
    <property type="entry name" value="NUOXDRDTASE4"/>
</dbReference>
<evidence type="ECO:0000256" key="12">
    <source>
        <dbReference type="ARBA" id="ARBA00023027"/>
    </source>
</evidence>
<feature type="domain" description="NADH:ubiquinone oxidoreductase chain 4 N-terminal" evidence="19">
    <location>
        <begin position="1"/>
        <end position="103"/>
    </location>
</feature>
<feature type="transmembrane region" description="Helical" evidence="17">
    <location>
        <begin position="216"/>
        <end position="236"/>
    </location>
</feature>
<feature type="transmembrane region" description="Helical" evidence="17">
    <location>
        <begin position="248"/>
        <end position="266"/>
    </location>
</feature>
<evidence type="ECO:0000313" key="20">
    <source>
        <dbReference type="EMBL" id="APT41553.1"/>
    </source>
</evidence>
<dbReference type="AlphaFoldDB" id="A0A343AWJ7"/>
<dbReference type="Pfam" id="PF01059">
    <property type="entry name" value="Oxidored_q5_N"/>
    <property type="match status" value="1"/>
</dbReference>
<dbReference type="GO" id="GO:0008137">
    <property type="term" value="F:NADH dehydrogenase (ubiquinone) activity"/>
    <property type="evidence" value="ECO:0007669"/>
    <property type="project" value="UniProtKB-UniRule"/>
</dbReference>
<evidence type="ECO:0000256" key="3">
    <source>
        <dbReference type="ARBA" id="ARBA00009025"/>
    </source>
</evidence>
<keyword evidence="12 17" id="KW-0520">NAD</keyword>
<evidence type="ECO:0000256" key="15">
    <source>
        <dbReference type="ARBA" id="ARBA00023136"/>
    </source>
</evidence>
<dbReference type="GO" id="GO:0048039">
    <property type="term" value="F:ubiquinone binding"/>
    <property type="evidence" value="ECO:0007669"/>
    <property type="project" value="TreeGrafter"/>
</dbReference>
<protein>
    <recommendedName>
        <fullName evidence="5 17">NADH-ubiquinone oxidoreductase chain 4</fullName>
        <ecNumber evidence="4 17">7.1.1.2</ecNumber>
    </recommendedName>
</protein>
<keyword evidence="15 17" id="KW-0472">Membrane</keyword>
<dbReference type="Pfam" id="PF00361">
    <property type="entry name" value="Proton_antipo_M"/>
    <property type="match status" value="1"/>
</dbReference>
<dbReference type="InterPro" id="IPR003918">
    <property type="entry name" value="NADH_UbQ_OxRdtase"/>
</dbReference>
<comment type="similarity">
    <text evidence="3 17">Belongs to the complex I subunit 4 family.</text>
</comment>
<feature type="transmembrane region" description="Helical" evidence="17">
    <location>
        <begin position="334"/>
        <end position="353"/>
    </location>
</feature>
<feature type="transmembrane region" description="Helical" evidence="17">
    <location>
        <begin position="301"/>
        <end position="322"/>
    </location>
</feature>
<evidence type="ECO:0000256" key="9">
    <source>
        <dbReference type="ARBA" id="ARBA00022967"/>
    </source>
</evidence>
<proteinExistence type="inferred from homology"/>
<evidence type="ECO:0000256" key="17">
    <source>
        <dbReference type="RuleBase" id="RU003297"/>
    </source>
</evidence>
<evidence type="ECO:0000256" key="11">
    <source>
        <dbReference type="ARBA" id="ARBA00022989"/>
    </source>
</evidence>
<keyword evidence="9" id="KW-1278">Translocase</keyword>
<evidence type="ECO:0000256" key="5">
    <source>
        <dbReference type="ARBA" id="ARBA00021006"/>
    </source>
</evidence>
<evidence type="ECO:0000259" key="19">
    <source>
        <dbReference type="Pfam" id="PF01059"/>
    </source>
</evidence>
<sequence>MLKVLLFFLFLMFLCFNKKLYWMVHNLLFVMFFILLVNSMSSNMWSKLSYLFGVDYLSYGLILLSIWIMGLMMMASEKVYYYNKQEKLFMLMLLMLLFLLVLTFSTMNIFLFYLFFEGSLIPTFFLILGWGYQPERLQAGLYLLFYTLLASLPLLITILYLYMKIFSLDYYFYNMMDSFNMYIYLSLIMAFLVKMPMFLVHLWLPKAHVEAPIAGSMILAGVLLKLGGYGLIRVLMIIQSFCIKFSNIWISISLIGGSLVSLLCLCQTDMKSLIAYSSVVHMGIVIGGIMTMTYWGYSGSYGLMIAHGLCSSGLFCLANIVYERSSSRSLMINRGLLTLMPSLVLWWFFLSSMNMAAPPSLNLLSEISLLNSIVMWSWISMIMLFFISFLGAAYTLYLYAYSQHGKYSLNYGMVSGSIREFILLILHWLPLNLLIMKVDYFFLL</sequence>
<evidence type="ECO:0000256" key="16">
    <source>
        <dbReference type="ARBA" id="ARBA00049551"/>
    </source>
</evidence>
<dbReference type="GO" id="GO:0003954">
    <property type="term" value="F:NADH dehydrogenase activity"/>
    <property type="evidence" value="ECO:0007669"/>
    <property type="project" value="TreeGrafter"/>
</dbReference>
<evidence type="ECO:0000256" key="4">
    <source>
        <dbReference type="ARBA" id="ARBA00012944"/>
    </source>
</evidence>
<dbReference type="InterPro" id="IPR000260">
    <property type="entry name" value="NADH4_N"/>
</dbReference>
<dbReference type="EMBL" id="KX356040">
    <property type="protein sequence ID" value="APT41553.1"/>
    <property type="molecule type" value="Genomic_DNA"/>
</dbReference>
<dbReference type="InterPro" id="IPR001750">
    <property type="entry name" value="ND/Mrp_TM"/>
</dbReference>
<evidence type="ECO:0000256" key="1">
    <source>
        <dbReference type="ARBA" id="ARBA00003257"/>
    </source>
</evidence>
<feature type="domain" description="NADH:quinone oxidoreductase/Mrp antiporter transmembrane" evidence="18">
    <location>
        <begin position="107"/>
        <end position="390"/>
    </location>
</feature>
<evidence type="ECO:0000259" key="18">
    <source>
        <dbReference type="Pfam" id="PF00361"/>
    </source>
</evidence>
<feature type="transmembrane region" description="Helical" evidence="17">
    <location>
        <begin position="20"/>
        <end position="37"/>
    </location>
</feature>
<accession>A0A343AWJ7</accession>
<keyword evidence="6 17" id="KW-0813">Transport</keyword>
<feature type="transmembrane region" description="Helical" evidence="17">
    <location>
        <begin position="110"/>
        <end position="132"/>
    </location>
</feature>
<evidence type="ECO:0000256" key="8">
    <source>
        <dbReference type="ARBA" id="ARBA00022692"/>
    </source>
</evidence>
<dbReference type="PANTHER" id="PTHR43507">
    <property type="entry name" value="NADH-UBIQUINONE OXIDOREDUCTASE CHAIN 4"/>
    <property type="match status" value="1"/>
</dbReference>
<comment type="function">
    <text evidence="1">Core subunit of the mitochondrial membrane respiratory chain NADH dehydrogenase (Complex I) that is believed to belong to the minimal assembly required for catalysis. Complex I functions in the transfer of electrons from NADH to the respiratory chain. The immediate electron acceptor for the enzyme is believed to be ubiquinone.</text>
</comment>
<feature type="transmembrane region" description="Helical" evidence="17">
    <location>
        <begin position="421"/>
        <end position="443"/>
    </location>
</feature>
<dbReference type="GO" id="GO:0031966">
    <property type="term" value="C:mitochondrial membrane"/>
    <property type="evidence" value="ECO:0007669"/>
    <property type="project" value="UniProtKB-SubCell"/>
</dbReference>
<feature type="transmembrane region" description="Helical" evidence="17">
    <location>
        <begin position="182"/>
        <end position="204"/>
    </location>
</feature>
<comment type="catalytic activity">
    <reaction evidence="16 17">
        <text>a ubiquinone + NADH + 5 H(+)(in) = a ubiquinol + NAD(+) + 4 H(+)(out)</text>
        <dbReference type="Rhea" id="RHEA:29091"/>
        <dbReference type="Rhea" id="RHEA-COMP:9565"/>
        <dbReference type="Rhea" id="RHEA-COMP:9566"/>
        <dbReference type="ChEBI" id="CHEBI:15378"/>
        <dbReference type="ChEBI" id="CHEBI:16389"/>
        <dbReference type="ChEBI" id="CHEBI:17976"/>
        <dbReference type="ChEBI" id="CHEBI:57540"/>
        <dbReference type="ChEBI" id="CHEBI:57945"/>
        <dbReference type="EC" id="7.1.1.2"/>
    </reaction>
</comment>
<keyword evidence="13 17" id="KW-0830">Ubiquinone</keyword>
<feature type="transmembrane region" description="Helical" evidence="17">
    <location>
        <begin position="57"/>
        <end position="76"/>
    </location>
</feature>